<accession>A0A9P6KHV8</accession>
<dbReference type="EMBL" id="JAABOA010000155">
    <property type="protein sequence ID" value="KAF9585581.1"/>
    <property type="molecule type" value="Genomic_DNA"/>
</dbReference>
<sequence>LQIYASYKYRRGFVNQIRSETSILSARLLEVADMESKDMEDVNRGLANRGLDPFTMKPSIALKFVRTAIENNEVRNAEHWLVENYRCDKARIISMDFQYSDLVTAPVYIPVYVFSMVHLNRTFRTFVQANDPSGLIGGLRFYSWQRVSATTAVCAATSLAAFGASTFGMTMTSGFWLGVVAPSLLVAWAVNYYPLLDYRIRDWWREREIEGHSEEATSASWDSDWTKAYDRFEEEQRRQDWSENRQYQQQHSYGYGSSRSSSSSSSERSGPPGDPLGYYAVLGVSKSASVQEIQSSFRGLAMKWHPDRFSTPQEKEVGKKKFQEITAAYSVLRDRK</sequence>
<proteinExistence type="predicted"/>
<evidence type="ECO:0000256" key="2">
    <source>
        <dbReference type="SAM" id="Phobius"/>
    </source>
</evidence>
<feature type="compositionally biased region" description="Low complexity" evidence="1">
    <location>
        <begin position="245"/>
        <end position="270"/>
    </location>
</feature>
<gene>
    <name evidence="4" type="ORF">BGW38_001692</name>
</gene>
<keyword evidence="2" id="KW-0812">Transmembrane</keyword>
<keyword evidence="5" id="KW-1185">Reference proteome</keyword>
<feature type="region of interest" description="Disordered" evidence="1">
    <location>
        <begin position="237"/>
        <end position="272"/>
    </location>
</feature>
<comment type="caution">
    <text evidence="4">The sequence shown here is derived from an EMBL/GenBank/DDBJ whole genome shotgun (WGS) entry which is preliminary data.</text>
</comment>
<feature type="domain" description="J" evidence="3">
    <location>
        <begin position="277"/>
        <end position="336"/>
    </location>
</feature>
<evidence type="ECO:0000259" key="3">
    <source>
        <dbReference type="PROSITE" id="PS50076"/>
    </source>
</evidence>
<name>A0A9P6KHV8_9FUNG</name>
<dbReference type="AlphaFoldDB" id="A0A9P6KHV8"/>
<dbReference type="PANTHER" id="PTHR44743">
    <property type="entry name" value="PUTATIVE, EXPRESSED-RELATED"/>
    <property type="match status" value="1"/>
</dbReference>
<dbReference type="Pfam" id="PF00226">
    <property type="entry name" value="DnaJ"/>
    <property type="match status" value="1"/>
</dbReference>
<feature type="transmembrane region" description="Helical" evidence="2">
    <location>
        <begin position="149"/>
        <end position="169"/>
    </location>
</feature>
<evidence type="ECO:0000313" key="4">
    <source>
        <dbReference type="EMBL" id="KAF9585581.1"/>
    </source>
</evidence>
<evidence type="ECO:0000256" key="1">
    <source>
        <dbReference type="SAM" id="MobiDB-lite"/>
    </source>
</evidence>
<dbReference type="SMART" id="SM00271">
    <property type="entry name" value="DnaJ"/>
    <property type="match status" value="1"/>
</dbReference>
<feature type="transmembrane region" description="Helical" evidence="2">
    <location>
        <begin position="175"/>
        <end position="195"/>
    </location>
</feature>
<dbReference type="PRINTS" id="PR00625">
    <property type="entry name" value="JDOMAIN"/>
</dbReference>
<protein>
    <recommendedName>
        <fullName evidence="3">J domain-containing protein</fullName>
    </recommendedName>
</protein>
<dbReference type="PROSITE" id="PS50076">
    <property type="entry name" value="DNAJ_2"/>
    <property type="match status" value="1"/>
</dbReference>
<reference evidence="4" key="1">
    <citation type="journal article" date="2020" name="Fungal Divers.">
        <title>Resolving the Mortierellaceae phylogeny through synthesis of multi-gene phylogenetics and phylogenomics.</title>
        <authorList>
            <person name="Vandepol N."/>
            <person name="Liber J."/>
            <person name="Desiro A."/>
            <person name="Na H."/>
            <person name="Kennedy M."/>
            <person name="Barry K."/>
            <person name="Grigoriev I.V."/>
            <person name="Miller A.N."/>
            <person name="O'Donnell K."/>
            <person name="Stajich J.E."/>
            <person name="Bonito G."/>
        </authorList>
    </citation>
    <scope>NUCLEOTIDE SEQUENCE</scope>
    <source>
        <strain evidence="4">KOD1015</strain>
    </source>
</reference>
<feature type="non-terminal residue" evidence="4">
    <location>
        <position position="336"/>
    </location>
</feature>
<dbReference type="InterPro" id="IPR001623">
    <property type="entry name" value="DnaJ_domain"/>
</dbReference>
<dbReference type="Proteomes" id="UP000780801">
    <property type="component" value="Unassembled WGS sequence"/>
</dbReference>
<keyword evidence="2" id="KW-1133">Transmembrane helix</keyword>
<dbReference type="Gene3D" id="1.10.287.110">
    <property type="entry name" value="DnaJ domain"/>
    <property type="match status" value="1"/>
</dbReference>
<dbReference type="SUPFAM" id="SSF46565">
    <property type="entry name" value="Chaperone J-domain"/>
    <property type="match status" value="1"/>
</dbReference>
<dbReference type="CDD" id="cd06257">
    <property type="entry name" value="DnaJ"/>
    <property type="match status" value="1"/>
</dbReference>
<evidence type="ECO:0000313" key="5">
    <source>
        <dbReference type="Proteomes" id="UP000780801"/>
    </source>
</evidence>
<organism evidence="4 5">
    <name type="scientific">Lunasporangiospora selenospora</name>
    <dbReference type="NCBI Taxonomy" id="979761"/>
    <lineage>
        <taxon>Eukaryota</taxon>
        <taxon>Fungi</taxon>
        <taxon>Fungi incertae sedis</taxon>
        <taxon>Mucoromycota</taxon>
        <taxon>Mortierellomycotina</taxon>
        <taxon>Mortierellomycetes</taxon>
        <taxon>Mortierellales</taxon>
        <taxon>Mortierellaceae</taxon>
        <taxon>Lunasporangiospora</taxon>
    </lineage>
</organism>
<dbReference type="PANTHER" id="PTHR44743:SF10">
    <property type="entry name" value="J DOMAIN-CONTAINING PROTEIN"/>
    <property type="match status" value="1"/>
</dbReference>
<dbReference type="OrthoDB" id="445556at2759"/>
<dbReference type="InterPro" id="IPR036869">
    <property type="entry name" value="J_dom_sf"/>
</dbReference>
<keyword evidence="2" id="KW-0472">Membrane</keyword>